<gene>
    <name evidence="2" type="ORF">CJD35_02445</name>
</gene>
<feature type="transmembrane region" description="Helical" evidence="1">
    <location>
        <begin position="68"/>
        <end position="85"/>
    </location>
</feature>
<feature type="transmembrane region" description="Helical" evidence="1">
    <location>
        <begin position="91"/>
        <end position="109"/>
    </location>
</feature>
<evidence type="ECO:0000313" key="2">
    <source>
        <dbReference type="EMBL" id="ASY43441.1"/>
    </source>
</evidence>
<name>A0A249MQ13_SPHXE</name>
<evidence type="ECO:0000313" key="3">
    <source>
        <dbReference type="Proteomes" id="UP000217141"/>
    </source>
</evidence>
<keyword evidence="1" id="KW-0472">Membrane</keyword>
<keyword evidence="1" id="KW-0812">Transmembrane</keyword>
<sequence length="226" mass="23573">MSGELRALGLVHGLLLGLLLASPLIAPSLMPWGVEALFILGGFQLRLADRRWAMRNGWSNWISHIRMAPARLIPWAAAAAVALIAGDGARAQAILVAASLSELLIYPVCTHILAGLSRRSAGAVLVLLVMLGLGAAGEAIRYMIGFMTGISACLFWLRGPDGEAHALGLALTGLVAAAVTAVLLPAAMPVALPAAIVCATLALAHISTLRRRPIPWRVGGGLRVRP</sequence>
<dbReference type="RefSeq" id="WP_017181473.1">
    <property type="nucleotide sequence ID" value="NZ_CP022745.1"/>
</dbReference>
<dbReference type="Proteomes" id="UP000217141">
    <property type="component" value="Chromosome I"/>
</dbReference>
<proteinExistence type="predicted"/>
<accession>A0A249MQ13</accession>
<keyword evidence="1" id="KW-1133">Transmembrane helix</keyword>
<protein>
    <submittedName>
        <fullName evidence="2">Uncharacterized protein</fullName>
    </submittedName>
</protein>
<organism evidence="2 3">
    <name type="scientific">Sphingobium xenophagum</name>
    <dbReference type="NCBI Taxonomy" id="121428"/>
    <lineage>
        <taxon>Bacteria</taxon>
        <taxon>Pseudomonadati</taxon>
        <taxon>Pseudomonadota</taxon>
        <taxon>Alphaproteobacteria</taxon>
        <taxon>Sphingomonadales</taxon>
        <taxon>Sphingomonadaceae</taxon>
        <taxon>Sphingobium</taxon>
    </lineage>
</organism>
<dbReference type="AlphaFoldDB" id="A0A249MQ13"/>
<feature type="transmembrane region" description="Helical" evidence="1">
    <location>
        <begin position="164"/>
        <end position="184"/>
    </location>
</feature>
<evidence type="ECO:0000256" key="1">
    <source>
        <dbReference type="SAM" id="Phobius"/>
    </source>
</evidence>
<dbReference type="EMBL" id="CP022745">
    <property type="protein sequence ID" value="ASY43441.1"/>
    <property type="molecule type" value="Genomic_DNA"/>
</dbReference>
<feature type="transmembrane region" description="Helical" evidence="1">
    <location>
        <begin position="190"/>
        <end position="209"/>
    </location>
</feature>
<feature type="transmembrane region" description="Helical" evidence="1">
    <location>
        <begin position="139"/>
        <end position="157"/>
    </location>
</feature>
<dbReference type="KEGG" id="shyd:CJD35_02445"/>
<reference evidence="2 3" key="1">
    <citation type="submission" date="2017-08" db="EMBL/GenBank/DDBJ databases">
        <title>Whole Genome Sequence of Sphingobium hydrophobicum C1: Insights into Adaption to the Electronic-waste Contaminated Sediment.</title>
        <authorList>
            <person name="Song D."/>
            <person name="Chen X."/>
            <person name="Xu M."/>
        </authorList>
    </citation>
    <scope>NUCLEOTIDE SEQUENCE [LARGE SCALE GENOMIC DNA]</scope>
    <source>
        <strain evidence="2 3">C1</strain>
    </source>
</reference>